<dbReference type="OrthoDB" id="511568at2759"/>
<sequence length="329" mass="36003">MFQKGSALGRPPLGGGCVRPRRGLNGRTLRIACALKPEDAQKRKDGKAAGRAPRDGDAQPGSSTSEPVVPEVLEPSTSGRPGQGTNGVTIEADFEDTLDGPAARRAAIIMEIVNAGGEIEDKIKQHNDEIDEELLDLLFKRIQLAREYGESMESIEGLMTIWRRLRAECDRKNSTPAMRLLDEALSLISADMGGSREDRLEMVSDRLEAAFTGPQSLPVDIFGVAASLAEGEEPPEELVQECVAQDAFVKEVEALLDTAKKEWQEMERVLQRMKADLETNGLSGDDRRALEQEVDRLSKAAIDQEVALMDVEEIVGCARDVLVWPPRAD</sequence>
<feature type="compositionally biased region" description="Basic and acidic residues" evidence="2">
    <location>
        <begin position="36"/>
        <end position="57"/>
    </location>
</feature>
<proteinExistence type="predicted"/>
<dbReference type="GO" id="GO:0009507">
    <property type="term" value="C:chloroplast"/>
    <property type="evidence" value="ECO:0007669"/>
    <property type="project" value="GOC"/>
</dbReference>
<evidence type="ECO:0000313" key="3">
    <source>
        <dbReference type="EMBL" id="CAD7695702.1"/>
    </source>
</evidence>
<evidence type="ECO:0000256" key="1">
    <source>
        <dbReference type="SAM" id="Coils"/>
    </source>
</evidence>
<dbReference type="Proteomes" id="UP000708148">
    <property type="component" value="Unassembled WGS sequence"/>
</dbReference>
<gene>
    <name evidence="3" type="ORF">OSTQU699_LOCUS1063</name>
</gene>
<dbReference type="GO" id="GO:0009658">
    <property type="term" value="P:chloroplast organization"/>
    <property type="evidence" value="ECO:0007669"/>
    <property type="project" value="InterPro"/>
</dbReference>
<comment type="caution">
    <text evidence="3">The sequence shown here is derived from an EMBL/GenBank/DDBJ whole genome shotgun (WGS) entry which is preliminary data.</text>
</comment>
<dbReference type="GO" id="GO:0010239">
    <property type="term" value="P:chloroplast mRNA processing"/>
    <property type="evidence" value="ECO:0007669"/>
    <property type="project" value="InterPro"/>
</dbReference>
<dbReference type="PANTHER" id="PTHR37219:SF1">
    <property type="entry name" value="PROTEIN PALE CRESS, CHLOROPLASTIC"/>
    <property type="match status" value="1"/>
</dbReference>
<feature type="coiled-coil region" evidence="1">
    <location>
        <begin position="249"/>
        <end position="307"/>
    </location>
</feature>
<keyword evidence="4" id="KW-1185">Reference proteome</keyword>
<dbReference type="GO" id="GO:0048366">
    <property type="term" value="P:leaf development"/>
    <property type="evidence" value="ECO:0007669"/>
    <property type="project" value="InterPro"/>
</dbReference>
<dbReference type="PANTHER" id="PTHR37219">
    <property type="entry name" value="PROTEIN PALE CRESS, CHLOROPLASTIC"/>
    <property type="match status" value="1"/>
</dbReference>
<dbReference type="InterPro" id="IPR034563">
    <property type="entry name" value="PALE_CRESS"/>
</dbReference>
<feature type="region of interest" description="Disordered" evidence="2">
    <location>
        <begin position="1"/>
        <end position="88"/>
    </location>
</feature>
<evidence type="ECO:0000313" key="4">
    <source>
        <dbReference type="Proteomes" id="UP000708148"/>
    </source>
</evidence>
<organism evidence="3 4">
    <name type="scientific">Ostreobium quekettii</name>
    <dbReference type="NCBI Taxonomy" id="121088"/>
    <lineage>
        <taxon>Eukaryota</taxon>
        <taxon>Viridiplantae</taxon>
        <taxon>Chlorophyta</taxon>
        <taxon>core chlorophytes</taxon>
        <taxon>Ulvophyceae</taxon>
        <taxon>TCBD clade</taxon>
        <taxon>Bryopsidales</taxon>
        <taxon>Ostreobineae</taxon>
        <taxon>Ostreobiaceae</taxon>
        <taxon>Ostreobium</taxon>
    </lineage>
</organism>
<protein>
    <submittedName>
        <fullName evidence="3">Uncharacterized protein</fullName>
    </submittedName>
</protein>
<dbReference type="AlphaFoldDB" id="A0A8S1ILK3"/>
<keyword evidence="1" id="KW-0175">Coiled coil</keyword>
<evidence type="ECO:0000256" key="2">
    <source>
        <dbReference type="SAM" id="MobiDB-lite"/>
    </source>
</evidence>
<name>A0A8S1ILK3_9CHLO</name>
<reference evidence="3" key="1">
    <citation type="submission" date="2020-12" db="EMBL/GenBank/DDBJ databases">
        <authorList>
            <person name="Iha C."/>
        </authorList>
    </citation>
    <scope>NUCLEOTIDE SEQUENCE</scope>
</reference>
<accession>A0A8S1ILK3</accession>
<dbReference type="EMBL" id="CAJHUC010000379">
    <property type="protein sequence ID" value="CAD7695702.1"/>
    <property type="molecule type" value="Genomic_DNA"/>
</dbReference>